<dbReference type="Gene3D" id="2.60.40.2070">
    <property type="match status" value="1"/>
</dbReference>
<protein>
    <submittedName>
        <fullName evidence="2">Outer membrane usher protein</fullName>
    </submittedName>
</protein>
<dbReference type="GO" id="GO:0009297">
    <property type="term" value="P:pilus assembly"/>
    <property type="evidence" value="ECO:0007669"/>
    <property type="project" value="InterPro"/>
</dbReference>
<keyword evidence="3" id="KW-1185">Reference proteome</keyword>
<dbReference type="EMBL" id="JACIDM010000003">
    <property type="protein sequence ID" value="MBB4083959.1"/>
    <property type="molecule type" value="Genomic_DNA"/>
</dbReference>
<dbReference type="Gene3D" id="2.60.40.3110">
    <property type="match status" value="1"/>
</dbReference>
<comment type="caution">
    <text evidence="2">The sequence shown here is derived from an EMBL/GenBank/DDBJ whole genome shotgun (WGS) entry which is preliminary data.</text>
</comment>
<dbReference type="GO" id="GO:0009279">
    <property type="term" value="C:cell outer membrane"/>
    <property type="evidence" value="ECO:0007669"/>
    <property type="project" value="TreeGrafter"/>
</dbReference>
<dbReference type="PANTHER" id="PTHR30451:SF5">
    <property type="entry name" value="SLR0019 PROTEIN"/>
    <property type="match status" value="1"/>
</dbReference>
<evidence type="ECO:0000259" key="1">
    <source>
        <dbReference type="Pfam" id="PF13953"/>
    </source>
</evidence>
<dbReference type="Proteomes" id="UP000529946">
    <property type="component" value="Unassembled WGS sequence"/>
</dbReference>
<evidence type="ECO:0000313" key="2">
    <source>
        <dbReference type="EMBL" id="MBB4083959.1"/>
    </source>
</evidence>
<evidence type="ECO:0000313" key="3">
    <source>
        <dbReference type="Proteomes" id="UP000529946"/>
    </source>
</evidence>
<name>A0A7W6NQT2_9CAUL</name>
<dbReference type="InterPro" id="IPR025949">
    <property type="entry name" value="PapC-like_C"/>
</dbReference>
<sequence>MTGTTLFLDVRVNDWPLKLVARFRDTDGRLSLPADQFEGLGFLLDEAFVTTEDGERRVYLDQVPGLEWRIDQRAQTIDITAPFDRLKPNLISVSPGVPRIPSRADWGAMLSYDLFGEWSEKPDDPDLARTVSINLDARLFSPWFSAFSTGYYTTTEGGEDEFVRLESWVDFDSTESAWRLRLGDSYTAGPIWVRPFRFGGIQWMTDFSLRPDVVTTPMPELNQDIAVPSSVDLFINGVQRYSRAVEPGALRLTDLPIVSGANSISVVVTDQAGRRTQMILPLYSSTLLLAQGMSTFNVEAGLARQNFSLQSNDYEGTFASGNFRYGVNDDLTVTGYAAVAKDYVTGAGGAAFAVGDLFVAEATALVSDAPTGTGWAWFLGVERVASRFNFTGRYIENHGYHDLADLFGYTTYKRKALASIGVNMDRAGQLNLTYASQEELDGGRSTVASGTWGIDLFRNQIHVSTSAFAELEDDSWGVVLAASFPLGGGVQAYAQETWRDNDQRATFAQVRGEAFNQRLTWQIEGTEGDFERFDAQADWEGRFANLHLAATEIEGSAGYQAGVVQSFVFMDGQAYVAGRLDDAFAVVEVENSPGVRVALENRTIGRTNDRGRLFLPGLQSYAPNAISIEPLDLPPDASIRDSATLVSPRGGAGLVTRFAVDHARSAIVTVRMPDGSAPPVGARVRIAGVEDPAVSGFDGEIYVRGLQNGENRLELSWREGACSVTFTAEVVEGSLPRLGPFTCAP</sequence>
<proteinExistence type="predicted"/>
<organism evidence="2 3">
    <name type="scientific">Brevundimonas lenta</name>
    <dbReference type="NCBI Taxonomy" id="424796"/>
    <lineage>
        <taxon>Bacteria</taxon>
        <taxon>Pseudomonadati</taxon>
        <taxon>Pseudomonadota</taxon>
        <taxon>Alphaproteobacteria</taxon>
        <taxon>Caulobacterales</taxon>
        <taxon>Caulobacteraceae</taxon>
        <taxon>Brevundimonas</taxon>
    </lineage>
</organism>
<dbReference type="RefSeq" id="WP_183205096.1">
    <property type="nucleotide sequence ID" value="NZ_BAAAER010000003.1"/>
</dbReference>
<dbReference type="PANTHER" id="PTHR30451">
    <property type="entry name" value="OUTER MEMBRANE USHER PROTEIN"/>
    <property type="match status" value="1"/>
</dbReference>
<dbReference type="InterPro" id="IPR000015">
    <property type="entry name" value="Fimb_usher"/>
</dbReference>
<reference evidence="2 3" key="1">
    <citation type="submission" date="2020-08" db="EMBL/GenBank/DDBJ databases">
        <title>Genomic Encyclopedia of Type Strains, Phase IV (KMG-IV): sequencing the most valuable type-strain genomes for metagenomic binning, comparative biology and taxonomic classification.</title>
        <authorList>
            <person name="Goeker M."/>
        </authorList>
    </citation>
    <scope>NUCLEOTIDE SEQUENCE [LARGE SCALE GENOMIC DNA]</scope>
    <source>
        <strain evidence="2 3">DSM 23960</strain>
    </source>
</reference>
<dbReference type="Pfam" id="PF00577">
    <property type="entry name" value="Usher"/>
    <property type="match status" value="1"/>
</dbReference>
<dbReference type="Pfam" id="PF13953">
    <property type="entry name" value="PapC_C"/>
    <property type="match status" value="1"/>
</dbReference>
<feature type="domain" description="PapC-like C-terminal" evidence="1">
    <location>
        <begin position="668"/>
        <end position="727"/>
    </location>
</feature>
<dbReference type="InterPro" id="IPR043142">
    <property type="entry name" value="PapC-like_C_sf"/>
</dbReference>
<dbReference type="AlphaFoldDB" id="A0A7W6NQT2"/>
<gene>
    <name evidence="2" type="ORF">GGR12_002847</name>
</gene>
<dbReference type="Gene3D" id="2.60.40.2610">
    <property type="entry name" value="Outer membrane usher protein FimD, plug domain"/>
    <property type="match status" value="1"/>
</dbReference>
<dbReference type="InterPro" id="IPR042186">
    <property type="entry name" value="FimD_plug_dom"/>
</dbReference>
<accession>A0A7W6NQT2</accession>
<dbReference type="GO" id="GO:0015473">
    <property type="term" value="F:fimbrial usher porin activity"/>
    <property type="evidence" value="ECO:0007669"/>
    <property type="project" value="InterPro"/>
</dbReference>